<keyword evidence="4 11" id="KW-0963">Cytoplasm</keyword>
<proteinExistence type="inferred from homology"/>
<feature type="domain" description="Peptidase C54 catalytic" evidence="12">
    <location>
        <begin position="20"/>
        <end position="119"/>
    </location>
</feature>
<reference evidence="13" key="1">
    <citation type="submission" date="2023-03" db="EMBL/GenBank/DDBJ databases">
        <title>Massive genome expansion in bonnet fungi (Mycena s.s.) driven by repeated elements and novel gene families across ecological guilds.</title>
        <authorList>
            <consortium name="Lawrence Berkeley National Laboratory"/>
            <person name="Harder C.B."/>
            <person name="Miyauchi S."/>
            <person name="Viragh M."/>
            <person name="Kuo A."/>
            <person name="Thoen E."/>
            <person name="Andreopoulos B."/>
            <person name="Lu D."/>
            <person name="Skrede I."/>
            <person name="Drula E."/>
            <person name="Henrissat B."/>
            <person name="Morin E."/>
            <person name="Kohler A."/>
            <person name="Barry K."/>
            <person name="LaButti K."/>
            <person name="Morin E."/>
            <person name="Salamov A."/>
            <person name="Lipzen A."/>
            <person name="Mereny Z."/>
            <person name="Hegedus B."/>
            <person name="Baldrian P."/>
            <person name="Stursova M."/>
            <person name="Weitz H."/>
            <person name="Taylor A."/>
            <person name="Grigoriev I.V."/>
            <person name="Nagy L.G."/>
            <person name="Martin F."/>
            <person name="Kauserud H."/>
        </authorList>
    </citation>
    <scope>NUCLEOTIDE SEQUENCE</scope>
    <source>
        <strain evidence="13">CBHHK067</strain>
    </source>
</reference>
<keyword evidence="3" id="KW-0813">Transport</keyword>
<dbReference type="GO" id="GO:0019786">
    <property type="term" value="F:protein-phosphatidylethanolamide deconjugating activity"/>
    <property type="evidence" value="ECO:0007669"/>
    <property type="project" value="InterPro"/>
</dbReference>
<evidence type="ECO:0000256" key="9">
    <source>
        <dbReference type="ARBA" id="ARBA00023006"/>
    </source>
</evidence>
<gene>
    <name evidence="13" type="ORF">B0H17DRAFT_948658</name>
</gene>
<evidence type="ECO:0000313" key="14">
    <source>
        <dbReference type="Proteomes" id="UP001221757"/>
    </source>
</evidence>
<comment type="similarity">
    <text evidence="2 11">Belongs to the peptidase C54 family.</text>
</comment>
<dbReference type="AlphaFoldDB" id="A0AAD7G6B3"/>
<evidence type="ECO:0000256" key="1">
    <source>
        <dbReference type="ARBA" id="ARBA00004329"/>
    </source>
</evidence>
<keyword evidence="9" id="KW-0072">Autophagy</keyword>
<dbReference type="InterPro" id="IPR038765">
    <property type="entry name" value="Papain-like_cys_pep_sf"/>
</dbReference>
<dbReference type="InterPro" id="IPR005078">
    <property type="entry name" value="Peptidase_C54"/>
</dbReference>
<keyword evidence="5 11" id="KW-0645">Protease</keyword>
<evidence type="ECO:0000256" key="8">
    <source>
        <dbReference type="ARBA" id="ARBA00022927"/>
    </source>
</evidence>
<dbReference type="GO" id="GO:0035973">
    <property type="term" value="P:aggrephagy"/>
    <property type="evidence" value="ECO:0007669"/>
    <property type="project" value="TreeGrafter"/>
</dbReference>
<evidence type="ECO:0000313" key="13">
    <source>
        <dbReference type="EMBL" id="KAJ7670543.1"/>
    </source>
</evidence>
<keyword evidence="11" id="KW-0539">Nucleus</keyword>
<dbReference type="GO" id="GO:0004197">
    <property type="term" value="F:cysteine-type endopeptidase activity"/>
    <property type="evidence" value="ECO:0007669"/>
    <property type="project" value="TreeGrafter"/>
</dbReference>
<dbReference type="PANTHER" id="PTHR22624:SF49">
    <property type="entry name" value="CYSTEINE PROTEASE"/>
    <property type="match status" value="1"/>
</dbReference>
<evidence type="ECO:0000256" key="7">
    <source>
        <dbReference type="ARBA" id="ARBA00022807"/>
    </source>
</evidence>
<comment type="catalytic activity">
    <reaction evidence="10">
        <text>[protein]-C-terminal L-amino acid-glycyl-phosphatidylethanolamide + H2O = [protein]-C-terminal L-amino acid-glycine + a 1,2-diacyl-sn-glycero-3-phosphoethanolamine</text>
        <dbReference type="Rhea" id="RHEA:67548"/>
        <dbReference type="Rhea" id="RHEA-COMP:17323"/>
        <dbReference type="Rhea" id="RHEA-COMP:17324"/>
        <dbReference type="ChEBI" id="CHEBI:15377"/>
        <dbReference type="ChEBI" id="CHEBI:64612"/>
        <dbReference type="ChEBI" id="CHEBI:172940"/>
        <dbReference type="ChEBI" id="CHEBI:172941"/>
    </reaction>
    <physiologicalReaction direction="left-to-right" evidence="10">
        <dbReference type="Rhea" id="RHEA:67549"/>
    </physiologicalReaction>
</comment>
<comment type="caution">
    <text evidence="13">The sequence shown here is derived from an EMBL/GenBank/DDBJ whole genome shotgun (WGS) entry which is preliminary data.</text>
</comment>
<dbReference type="GO" id="GO:0000407">
    <property type="term" value="C:phagophore assembly site"/>
    <property type="evidence" value="ECO:0007669"/>
    <property type="project" value="UniProtKB-SubCell"/>
</dbReference>
<dbReference type="EMBL" id="JARKIE010000179">
    <property type="protein sequence ID" value="KAJ7670543.1"/>
    <property type="molecule type" value="Genomic_DNA"/>
</dbReference>
<evidence type="ECO:0000256" key="4">
    <source>
        <dbReference type="ARBA" id="ARBA00022490"/>
    </source>
</evidence>
<keyword evidence="8" id="KW-0653">Protein transport</keyword>
<dbReference type="Pfam" id="PF03416">
    <property type="entry name" value="Peptidase_C54"/>
    <property type="match status" value="1"/>
</dbReference>
<protein>
    <recommendedName>
        <fullName evidence="11">Cysteine protease</fullName>
        <ecNumber evidence="11">3.4.22.-</ecNumber>
    </recommendedName>
</protein>
<keyword evidence="7" id="KW-0788">Thiol protease</keyword>
<dbReference type="GO" id="GO:0000045">
    <property type="term" value="P:autophagosome assembly"/>
    <property type="evidence" value="ECO:0007669"/>
    <property type="project" value="TreeGrafter"/>
</dbReference>
<keyword evidence="6 11" id="KW-0378">Hydrolase</keyword>
<dbReference type="PANTHER" id="PTHR22624">
    <property type="entry name" value="CYSTEINE PROTEASE ATG4"/>
    <property type="match status" value="1"/>
</dbReference>
<evidence type="ECO:0000256" key="3">
    <source>
        <dbReference type="ARBA" id="ARBA00022448"/>
    </source>
</evidence>
<accession>A0AAD7G6B3</accession>
<dbReference type="GO" id="GO:0005634">
    <property type="term" value="C:nucleus"/>
    <property type="evidence" value="ECO:0007669"/>
    <property type="project" value="UniProtKB-SubCell"/>
</dbReference>
<comment type="function">
    <text evidence="11">Required for selective autophagic degradation of the nucleus (nucleophagy) as well as for mitophagy which contributes to regulate mitochondrial quantity and quality by eliminating the mitochondria to a basal level to fulfill cellular energy requirements and preventing excess ROS production.</text>
</comment>
<dbReference type="GO" id="GO:0034727">
    <property type="term" value="P:piecemeal microautophagy of the nucleus"/>
    <property type="evidence" value="ECO:0007669"/>
    <property type="project" value="TreeGrafter"/>
</dbReference>
<dbReference type="EC" id="3.4.22.-" evidence="11"/>
<feature type="non-terminal residue" evidence="13">
    <location>
        <position position="119"/>
    </location>
</feature>
<evidence type="ECO:0000256" key="10">
    <source>
        <dbReference type="ARBA" id="ARBA00029362"/>
    </source>
</evidence>
<evidence type="ECO:0000256" key="2">
    <source>
        <dbReference type="ARBA" id="ARBA00010958"/>
    </source>
</evidence>
<dbReference type="GO" id="GO:0015031">
    <property type="term" value="P:protein transport"/>
    <property type="evidence" value="ECO:0007669"/>
    <property type="project" value="UniProtKB-KW"/>
</dbReference>
<sequence>MRSPRQRHGGPSSCAAAWNTLGLDRVNPVYYETIKLLYTFPQSVGIMGGQPLSSYYFIGVQGEGLFYLNPHHSRWPYFAHVYSVADLRTFHCEKVRKMPLMGLDPSMLLGSVCRNEAEW</sequence>
<evidence type="ECO:0000256" key="5">
    <source>
        <dbReference type="ARBA" id="ARBA00022670"/>
    </source>
</evidence>
<evidence type="ECO:0000256" key="6">
    <source>
        <dbReference type="ARBA" id="ARBA00022801"/>
    </source>
</evidence>
<organism evidence="13 14">
    <name type="scientific">Mycena rosella</name>
    <name type="common">Pink bonnet</name>
    <name type="synonym">Agaricus rosellus</name>
    <dbReference type="NCBI Taxonomy" id="1033263"/>
    <lineage>
        <taxon>Eukaryota</taxon>
        <taxon>Fungi</taxon>
        <taxon>Dikarya</taxon>
        <taxon>Basidiomycota</taxon>
        <taxon>Agaricomycotina</taxon>
        <taxon>Agaricomycetes</taxon>
        <taxon>Agaricomycetidae</taxon>
        <taxon>Agaricales</taxon>
        <taxon>Marasmiineae</taxon>
        <taxon>Mycenaceae</taxon>
        <taxon>Mycena</taxon>
    </lineage>
</organism>
<dbReference type="GO" id="GO:0016485">
    <property type="term" value="P:protein processing"/>
    <property type="evidence" value="ECO:0007669"/>
    <property type="project" value="TreeGrafter"/>
</dbReference>
<dbReference type="SUPFAM" id="SSF54001">
    <property type="entry name" value="Cysteine proteinases"/>
    <property type="match status" value="1"/>
</dbReference>
<evidence type="ECO:0000256" key="11">
    <source>
        <dbReference type="RuleBase" id="RU363115"/>
    </source>
</evidence>
<dbReference type="Proteomes" id="UP001221757">
    <property type="component" value="Unassembled WGS sequence"/>
</dbReference>
<comment type="subcellular location">
    <subcellularLocation>
        <location evidence="11">Nucleus</location>
    </subcellularLocation>
    <subcellularLocation>
        <location evidence="11">Cytoplasm</location>
    </subcellularLocation>
    <subcellularLocation>
        <location evidence="1">Preautophagosomal structure</location>
    </subcellularLocation>
</comment>
<evidence type="ECO:0000259" key="12">
    <source>
        <dbReference type="Pfam" id="PF03416"/>
    </source>
</evidence>
<keyword evidence="14" id="KW-1185">Reference proteome</keyword>
<name>A0AAD7G6B3_MYCRO</name>
<dbReference type="GO" id="GO:0000423">
    <property type="term" value="P:mitophagy"/>
    <property type="evidence" value="ECO:0007669"/>
    <property type="project" value="TreeGrafter"/>
</dbReference>
<dbReference type="InterPro" id="IPR046792">
    <property type="entry name" value="Peptidase_C54_cat"/>
</dbReference>